<dbReference type="Proteomes" id="UP000196878">
    <property type="component" value="Unassembled WGS sequence"/>
</dbReference>
<feature type="transmembrane region" description="Helical" evidence="1">
    <location>
        <begin position="178"/>
        <end position="202"/>
    </location>
</feature>
<feature type="transmembrane region" description="Helical" evidence="1">
    <location>
        <begin position="6"/>
        <end position="26"/>
    </location>
</feature>
<dbReference type="RefSeq" id="WP_088214048.1">
    <property type="nucleotide sequence ID" value="NZ_NIPW01000005.1"/>
</dbReference>
<name>A0A212AFG2_9RHOB</name>
<proteinExistence type="predicted"/>
<sequence length="205" mass="22466">MTVPRHPRFIAFFATLALACGGLALLLDWSEALILGFDLAAAVFIASCAPLWLEEDEQAFRARKTRDDGGRLFLALTVTVILLMVLVTLALLVGGKQGMTALDLALVTATLAISWLFGNLVYAFHYAHVYYDEESRPALDFPGDEAPLFADFCYFALVIGMTFQVSDVQITTRRFRRIATLHGIVAFFFNLGVVALTINVVAGVL</sequence>
<dbReference type="Pfam" id="PF07077">
    <property type="entry name" value="DUF1345"/>
    <property type="match status" value="1"/>
</dbReference>
<feature type="transmembrane region" description="Helical" evidence="1">
    <location>
        <begin position="73"/>
        <end position="92"/>
    </location>
</feature>
<evidence type="ECO:0000313" key="3">
    <source>
        <dbReference type="Proteomes" id="UP000196878"/>
    </source>
</evidence>
<evidence type="ECO:0000313" key="2">
    <source>
        <dbReference type="EMBL" id="OWJ80215.1"/>
    </source>
</evidence>
<comment type="caution">
    <text evidence="2">The sequence shown here is derived from an EMBL/GenBank/DDBJ whole genome shotgun (WGS) entry which is preliminary data.</text>
</comment>
<keyword evidence="3" id="KW-1185">Reference proteome</keyword>
<feature type="transmembrane region" description="Helical" evidence="1">
    <location>
        <begin position="104"/>
        <end position="126"/>
    </location>
</feature>
<dbReference type="OrthoDB" id="64737at2"/>
<gene>
    <name evidence="2" type="ORF">CDV49_02740</name>
</gene>
<accession>A0A212AFG2</accession>
<dbReference type="InterPro" id="IPR009781">
    <property type="entry name" value="DUF1345"/>
</dbReference>
<reference evidence="2 3" key="1">
    <citation type="submission" date="2016-12" db="EMBL/GenBank/DDBJ databases">
        <title>Comparison of Traditional DNA-DNA Hybridization with In Silico Genomic Analysis.</title>
        <authorList>
            <person name="Nicholson A.C."/>
            <person name="Humrighouse B.W."/>
            <person name="Graziano J."/>
            <person name="Lasker B."/>
            <person name="Whitney A.M."/>
            <person name="Mcquiston J.R."/>
        </authorList>
    </citation>
    <scope>NUCLEOTIDE SEQUENCE [LARGE SCALE GENOMIC DNA]</scope>
    <source>
        <strain evidence="2 3">H2240</strain>
    </source>
</reference>
<feature type="transmembrane region" description="Helical" evidence="1">
    <location>
        <begin position="33"/>
        <end position="53"/>
    </location>
</feature>
<protein>
    <recommendedName>
        <fullName evidence="4">DUF1345 domain-containing protein</fullName>
    </recommendedName>
</protein>
<keyword evidence="1" id="KW-1133">Transmembrane helix</keyword>
<dbReference type="PROSITE" id="PS51257">
    <property type="entry name" value="PROKAR_LIPOPROTEIN"/>
    <property type="match status" value="1"/>
</dbReference>
<dbReference type="AlphaFoldDB" id="A0A212AFG2"/>
<evidence type="ECO:0008006" key="4">
    <source>
        <dbReference type="Google" id="ProtNLM"/>
    </source>
</evidence>
<feature type="transmembrane region" description="Helical" evidence="1">
    <location>
        <begin position="146"/>
        <end position="166"/>
    </location>
</feature>
<organism evidence="2 3">
    <name type="scientific">Haematobacter genomosp. 1</name>
    <dbReference type="NCBI Taxonomy" id="366618"/>
    <lineage>
        <taxon>Bacteria</taxon>
        <taxon>Pseudomonadati</taxon>
        <taxon>Pseudomonadota</taxon>
        <taxon>Alphaproteobacteria</taxon>
        <taxon>Rhodobacterales</taxon>
        <taxon>Paracoccaceae</taxon>
        <taxon>Haematobacter</taxon>
    </lineage>
</organism>
<dbReference type="EMBL" id="NIPW01000005">
    <property type="protein sequence ID" value="OWJ80215.1"/>
    <property type="molecule type" value="Genomic_DNA"/>
</dbReference>
<keyword evidence="1" id="KW-0472">Membrane</keyword>
<evidence type="ECO:0000256" key="1">
    <source>
        <dbReference type="SAM" id="Phobius"/>
    </source>
</evidence>
<keyword evidence="1" id="KW-0812">Transmembrane</keyword>